<name>A0A502IDF6_BRELA</name>
<protein>
    <submittedName>
        <fullName evidence="1">DUF771 domain-containing protein</fullName>
    </submittedName>
</protein>
<accession>A0A502IDF6</accession>
<dbReference type="OrthoDB" id="2187161at2"/>
<proteinExistence type="predicted"/>
<keyword evidence="2" id="KW-1185">Reference proteome</keyword>
<reference evidence="1 2" key="1">
    <citation type="submission" date="2018-11" db="EMBL/GenBank/DDBJ databases">
        <title>Phylogenetic determinants of toxin gene distribution in genomes of Brevibacillus laterosporus.</title>
        <authorList>
            <person name="Glare T.R."/>
            <person name="Durrant A."/>
            <person name="Berry C."/>
            <person name="Palma L."/>
            <person name="Ormskirk M."/>
            <person name="Cox M.O."/>
        </authorList>
    </citation>
    <scope>NUCLEOTIDE SEQUENCE [LARGE SCALE GENOMIC DNA]</scope>
    <source>
        <strain evidence="1 2">1821L</strain>
    </source>
</reference>
<dbReference type="AlphaFoldDB" id="A0A502IDF6"/>
<evidence type="ECO:0000313" key="1">
    <source>
        <dbReference type="EMBL" id="QDX91422.1"/>
    </source>
</evidence>
<dbReference type="Pfam" id="PF05595">
    <property type="entry name" value="DUF771"/>
    <property type="match status" value="1"/>
</dbReference>
<evidence type="ECO:0000313" key="2">
    <source>
        <dbReference type="Proteomes" id="UP000319432"/>
    </source>
</evidence>
<dbReference type="InterPro" id="IPR008489">
    <property type="entry name" value="DUF771"/>
</dbReference>
<gene>
    <name evidence="1" type="ORF">EEL30_02940</name>
</gene>
<organism evidence="1 2">
    <name type="scientific">Brevibacillus laterosporus</name>
    <name type="common">Bacillus laterosporus</name>
    <dbReference type="NCBI Taxonomy" id="1465"/>
    <lineage>
        <taxon>Bacteria</taxon>
        <taxon>Bacillati</taxon>
        <taxon>Bacillota</taxon>
        <taxon>Bacilli</taxon>
        <taxon>Bacillales</taxon>
        <taxon>Paenibacillaceae</taxon>
        <taxon>Brevibacillus</taxon>
    </lineage>
</organism>
<dbReference type="Proteomes" id="UP000319432">
    <property type="component" value="Chromosome"/>
</dbReference>
<sequence>MLTVQIDETYVKELTKLEIQKILKESRSGCWWDLKRLEMETCRKRDWLIEKILLNPKFKRDMATISNSKDSGRWMFKAEDMRVFLNKNFHYLNSSDKEA</sequence>
<dbReference type="EMBL" id="CP033464">
    <property type="protein sequence ID" value="QDX91422.1"/>
    <property type="molecule type" value="Genomic_DNA"/>
</dbReference>